<proteinExistence type="predicted"/>
<evidence type="ECO:0000313" key="1">
    <source>
        <dbReference type="EMBL" id="VAX21164.1"/>
    </source>
</evidence>
<organism evidence="1">
    <name type="scientific">hydrothermal vent metagenome</name>
    <dbReference type="NCBI Taxonomy" id="652676"/>
    <lineage>
        <taxon>unclassified sequences</taxon>
        <taxon>metagenomes</taxon>
        <taxon>ecological metagenomes</taxon>
    </lineage>
</organism>
<sequence>MAVTFSKSSGRMRVKYTGESKDATTVKGASTKLESGKEYECMEKEYHSQLFIRMHVGGGEKVKVKRSELQKVS</sequence>
<protein>
    <submittedName>
        <fullName evidence="1">Uncharacterized protein</fullName>
    </submittedName>
</protein>
<accession>A0A3B1CAY6</accession>
<reference evidence="1" key="1">
    <citation type="submission" date="2018-06" db="EMBL/GenBank/DDBJ databases">
        <authorList>
            <person name="Zhirakovskaya E."/>
        </authorList>
    </citation>
    <scope>NUCLEOTIDE SEQUENCE</scope>
</reference>
<name>A0A3B1CAY6_9ZZZZ</name>
<gene>
    <name evidence="1" type="ORF">MNBD_NITROSPINAE04-1567</name>
</gene>
<dbReference type="EMBL" id="UOGA01000194">
    <property type="protein sequence ID" value="VAX21164.1"/>
    <property type="molecule type" value="Genomic_DNA"/>
</dbReference>
<dbReference type="AlphaFoldDB" id="A0A3B1CAY6"/>